<feature type="transmembrane region" description="Helical" evidence="14">
    <location>
        <begin position="9"/>
        <end position="32"/>
    </location>
</feature>
<accession>A0A1M5LME3</accession>
<dbReference type="CDD" id="cd00082">
    <property type="entry name" value="HisKA"/>
    <property type="match status" value="1"/>
</dbReference>
<dbReference type="FunFam" id="1.10.287.130:FF:000001">
    <property type="entry name" value="Two-component sensor histidine kinase"/>
    <property type="match status" value="1"/>
</dbReference>
<evidence type="ECO:0000259" key="15">
    <source>
        <dbReference type="PROSITE" id="PS50109"/>
    </source>
</evidence>
<dbReference type="SUPFAM" id="SSF158472">
    <property type="entry name" value="HAMP domain-like"/>
    <property type="match status" value="1"/>
</dbReference>
<dbReference type="GO" id="GO:0000155">
    <property type="term" value="F:phosphorelay sensor kinase activity"/>
    <property type="evidence" value="ECO:0007669"/>
    <property type="project" value="InterPro"/>
</dbReference>
<evidence type="ECO:0000313" key="17">
    <source>
        <dbReference type="EMBL" id="SHG66237.1"/>
    </source>
</evidence>
<evidence type="ECO:0000256" key="7">
    <source>
        <dbReference type="ARBA" id="ARBA00022777"/>
    </source>
</evidence>
<dbReference type="PROSITE" id="PS50109">
    <property type="entry name" value="HIS_KIN"/>
    <property type="match status" value="1"/>
</dbReference>
<evidence type="ECO:0000256" key="3">
    <source>
        <dbReference type="ARBA" id="ARBA00012438"/>
    </source>
</evidence>
<dbReference type="Pfam" id="PF00672">
    <property type="entry name" value="HAMP"/>
    <property type="match status" value="1"/>
</dbReference>
<dbReference type="GO" id="GO:0005886">
    <property type="term" value="C:plasma membrane"/>
    <property type="evidence" value="ECO:0007669"/>
    <property type="project" value="TreeGrafter"/>
</dbReference>
<gene>
    <name evidence="17" type="ORF">SAMN04488530_10517</name>
</gene>
<comment type="subcellular location">
    <subcellularLocation>
        <location evidence="2">Membrane</location>
        <topology evidence="2">Multi-pass membrane protein</topology>
    </subcellularLocation>
</comment>
<protein>
    <recommendedName>
        <fullName evidence="13">Heme sensor protein HssS</fullName>
        <ecNumber evidence="3">2.7.13.3</ecNumber>
    </recommendedName>
</protein>
<evidence type="ECO:0000256" key="1">
    <source>
        <dbReference type="ARBA" id="ARBA00000085"/>
    </source>
</evidence>
<keyword evidence="7 17" id="KW-0418">Kinase</keyword>
<dbReference type="PANTHER" id="PTHR45528:SF11">
    <property type="entry name" value="HISTIDINE KINASE"/>
    <property type="match status" value="1"/>
</dbReference>
<comment type="catalytic activity">
    <reaction evidence="1">
        <text>ATP + protein L-histidine = ADP + protein N-phospho-L-histidine.</text>
        <dbReference type="EC" id="2.7.13.3"/>
    </reaction>
</comment>
<feature type="domain" description="Histidine kinase" evidence="15">
    <location>
        <begin position="238"/>
        <end position="448"/>
    </location>
</feature>
<dbReference type="Gene3D" id="1.10.287.130">
    <property type="match status" value="1"/>
</dbReference>
<dbReference type="STRING" id="1121321.SAMN04488530_10517"/>
<dbReference type="InterPro" id="IPR003660">
    <property type="entry name" value="HAMP_dom"/>
</dbReference>
<keyword evidence="18" id="KW-1185">Reference proteome</keyword>
<dbReference type="InterPro" id="IPR003661">
    <property type="entry name" value="HisK_dim/P_dom"/>
</dbReference>
<evidence type="ECO:0000256" key="12">
    <source>
        <dbReference type="ARBA" id="ARBA00037219"/>
    </source>
</evidence>
<dbReference type="SMART" id="SM00388">
    <property type="entry name" value="HisKA"/>
    <property type="match status" value="1"/>
</dbReference>
<keyword evidence="9" id="KW-0902">Two-component regulatory system</keyword>
<dbReference type="FunFam" id="3.30.565.10:FF:000006">
    <property type="entry name" value="Sensor histidine kinase WalK"/>
    <property type="match status" value="1"/>
</dbReference>
<keyword evidence="8 14" id="KW-1133">Transmembrane helix</keyword>
<dbReference type="CDD" id="cd06225">
    <property type="entry name" value="HAMP"/>
    <property type="match status" value="1"/>
</dbReference>
<feature type="domain" description="HAMP" evidence="16">
    <location>
        <begin position="178"/>
        <end position="230"/>
    </location>
</feature>
<sequence length="448" mass="51686">MKKSIYFKLVVMFVLTIILGTILSFVLIYNLYFDKIYKQANNLLVDAASDISMLYTKSSSDDFEKVMSTNLFSNYYVEIYNGDKQIKSYGDNKSFYMSDEAKEKVEKQEIYINNTKLNRVLTPKTPIVGYPFKVKNKNHAVFMYLNVSDDYVDGTVLLEINILVMILTGVITFTIVGKMIVKRVKFLTMASRQISRGNYDIKVEDKGKDELSELSETFNLMAKRIGKTEKMRKEFVSNVSHEIQSPITSIMGFANILQSDCTDSDKKTYAKIIEEESKRLSRLSENLLKLASLDNDQDRLNKSKYYLDEQIRRVVLMLEPKWDDKNIKFDLILPKTEIYADIGLLEQVWINIIDNSIKFSENDSKIYIQIKKYDCVIDISIKDEGIGISEEDLSKIFDRFHQSDESRRVEGSGLGLSIARKIIILHEGNIRAKSQRGLGTEFTISFRN</sequence>
<dbReference type="Gene3D" id="3.30.565.10">
    <property type="entry name" value="Histidine kinase-like ATPase, C-terminal domain"/>
    <property type="match status" value="1"/>
</dbReference>
<organism evidence="17 18">
    <name type="scientific">Asaccharospora irregularis DSM 2635</name>
    <dbReference type="NCBI Taxonomy" id="1121321"/>
    <lineage>
        <taxon>Bacteria</taxon>
        <taxon>Bacillati</taxon>
        <taxon>Bacillota</taxon>
        <taxon>Clostridia</taxon>
        <taxon>Peptostreptococcales</taxon>
        <taxon>Peptostreptococcaceae</taxon>
        <taxon>Asaccharospora</taxon>
    </lineage>
</organism>
<dbReference type="OrthoDB" id="9813151at2"/>
<dbReference type="SUPFAM" id="SSF55874">
    <property type="entry name" value="ATPase domain of HSP90 chaperone/DNA topoisomerase II/histidine kinase"/>
    <property type="match status" value="1"/>
</dbReference>
<keyword evidence="4" id="KW-0597">Phosphoprotein</keyword>
<evidence type="ECO:0000256" key="11">
    <source>
        <dbReference type="ARBA" id="ARBA00023136"/>
    </source>
</evidence>
<dbReference type="EC" id="2.7.13.3" evidence="3"/>
<dbReference type="InterPro" id="IPR005467">
    <property type="entry name" value="His_kinase_dom"/>
</dbReference>
<dbReference type="SUPFAM" id="SSF47384">
    <property type="entry name" value="Homodimeric domain of signal transducing histidine kinase"/>
    <property type="match status" value="1"/>
</dbReference>
<dbReference type="AlphaFoldDB" id="A0A1M5LME3"/>
<keyword evidence="5" id="KW-0808">Transferase</keyword>
<dbReference type="SMART" id="SM00387">
    <property type="entry name" value="HATPase_c"/>
    <property type="match status" value="1"/>
</dbReference>
<dbReference type="InterPro" id="IPR004358">
    <property type="entry name" value="Sig_transdc_His_kin-like_C"/>
</dbReference>
<dbReference type="EMBL" id="FQWX01000005">
    <property type="protein sequence ID" value="SHG66237.1"/>
    <property type="molecule type" value="Genomic_DNA"/>
</dbReference>
<evidence type="ECO:0000256" key="9">
    <source>
        <dbReference type="ARBA" id="ARBA00023012"/>
    </source>
</evidence>
<evidence type="ECO:0000256" key="8">
    <source>
        <dbReference type="ARBA" id="ARBA00022989"/>
    </source>
</evidence>
<dbReference type="Proteomes" id="UP000243255">
    <property type="component" value="Unassembled WGS sequence"/>
</dbReference>
<dbReference type="Gene3D" id="6.10.340.10">
    <property type="match status" value="1"/>
</dbReference>
<evidence type="ECO:0000259" key="16">
    <source>
        <dbReference type="PROSITE" id="PS50885"/>
    </source>
</evidence>
<keyword evidence="11 14" id="KW-0472">Membrane</keyword>
<evidence type="ECO:0000256" key="13">
    <source>
        <dbReference type="ARBA" id="ARBA00040841"/>
    </source>
</evidence>
<dbReference type="InterPro" id="IPR003594">
    <property type="entry name" value="HATPase_dom"/>
</dbReference>
<dbReference type="PANTHER" id="PTHR45528">
    <property type="entry name" value="SENSOR HISTIDINE KINASE CPXA"/>
    <property type="match status" value="1"/>
</dbReference>
<dbReference type="RefSeq" id="WP_073124314.1">
    <property type="nucleotide sequence ID" value="NZ_BAABCH010000026.1"/>
</dbReference>
<proteinExistence type="predicted"/>
<evidence type="ECO:0000256" key="14">
    <source>
        <dbReference type="SAM" id="Phobius"/>
    </source>
</evidence>
<dbReference type="PROSITE" id="PS50885">
    <property type="entry name" value="HAMP"/>
    <property type="match status" value="1"/>
</dbReference>
<feature type="transmembrane region" description="Helical" evidence="14">
    <location>
        <begin position="160"/>
        <end position="181"/>
    </location>
</feature>
<evidence type="ECO:0000313" key="18">
    <source>
        <dbReference type="Proteomes" id="UP000243255"/>
    </source>
</evidence>
<evidence type="ECO:0000256" key="10">
    <source>
        <dbReference type="ARBA" id="ARBA00023026"/>
    </source>
</evidence>
<evidence type="ECO:0000256" key="2">
    <source>
        <dbReference type="ARBA" id="ARBA00004141"/>
    </source>
</evidence>
<dbReference type="Pfam" id="PF02518">
    <property type="entry name" value="HATPase_c"/>
    <property type="match status" value="1"/>
</dbReference>
<dbReference type="InterPro" id="IPR036097">
    <property type="entry name" value="HisK_dim/P_sf"/>
</dbReference>
<dbReference type="InterPro" id="IPR036890">
    <property type="entry name" value="HATPase_C_sf"/>
</dbReference>
<dbReference type="PRINTS" id="PR00344">
    <property type="entry name" value="BCTRLSENSOR"/>
</dbReference>
<reference evidence="18" key="1">
    <citation type="submission" date="2016-11" db="EMBL/GenBank/DDBJ databases">
        <authorList>
            <person name="Varghese N."/>
            <person name="Submissions S."/>
        </authorList>
    </citation>
    <scope>NUCLEOTIDE SEQUENCE [LARGE SCALE GENOMIC DNA]</scope>
    <source>
        <strain evidence="18">DSM 2635</strain>
    </source>
</reference>
<evidence type="ECO:0000256" key="4">
    <source>
        <dbReference type="ARBA" id="ARBA00022553"/>
    </source>
</evidence>
<dbReference type="Pfam" id="PF00512">
    <property type="entry name" value="HisKA"/>
    <property type="match status" value="1"/>
</dbReference>
<keyword evidence="10" id="KW-0843">Virulence</keyword>
<evidence type="ECO:0000256" key="5">
    <source>
        <dbReference type="ARBA" id="ARBA00022679"/>
    </source>
</evidence>
<keyword evidence="6 14" id="KW-0812">Transmembrane</keyword>
<dbReference type="InterPro" id="IPR050398">
    <property type="entry name" value="HssS/ArlS-like"/>
</dbReference>
<comment type="function">
    <text evidence="12">Member of the two-component regulatory system HssS/HssR involved in intracellular heme homeostasis and tempering of staphylococcal virulence. HssS functions as a heme sensor histidine kinase which is autophosphorylated at a histidine residue and transfers its phosphate group to an aspartate residue of HssR. HssR/HssS activates the expression of hrtAB, an efflux pump, in response to extracellular heme, hemin, hemoglobin or blood.</text>
</comment>
<name>A0A1M5LME3_9FIRM</name>
<evidence type="ECO:0000256" key="6">
    <source>
        <dbReference type="ARBA" id="ARBA00022692"/>
    </source>
</evidence>
<dbReference type="SMART" id="SM00304">
    <property type="entry name" value="HAMP"/>
    <property type="match status" value="1"/>
</dbReference>